<dbReference type="PANTHER" id="PTHR28245">
    <property type="entry name" value="ARF3-INTERACTING PROTEIN 1"/>
    <property type="match status" value="1"/>
</dbReference>
<dbReference type="InterPro" id="IPR012860">
    <property type="entry name" value="Afi1_N"/>
</dbReference>
<dbReference type="Pfam" id="PF07792">
    <property type="entry name" value="Afi1"/>
    <property type="match status" value="1"/>
</dbReference>
<dbReference type="AlphaFoldDB" id="F0VZ52"/>
<dbReference type="HOGENOM" id="CLU_038756_0_0_1"/>
<evidence type="ECO:0000259" key="2">
    <source>
        <dbReference type="PROSITE" id="PS50211"/>
    </source>
</evidence>
<dbReference type="PANTHER" id="PTHR28245:SF1">
    <property type="entry name" value="ARF3-INTERACTING PROTEIN 1"/>
    <property type="match status" value="1"/>
</dbReference>
<gene>
    <name evidence="3" type="primary">AlNc14C1G193</name>
    <name evidence="3" type="ORF">ALNC14_002100</name>
</gene>
<feature type="chain" id="PRO_5003261403" evidence="1">
    <location>
        <begin position="32"/>
        <end position="580"/>
    </location>
</feature>
<evidence type="ECO:0000313" key="3">
    <source>
        <dbReference type="EMBL" id="CCA14067.1"/>
    </source>
</evidence>
<name>F0VZ52_9STRA</name>
<dbReference type="GO" id="GO:0051666">
    <property type="term" value="P:actin cortical patch localization"/>
    <property type="evidence" value="ECO:0007669"/>
    <property type="project" value="TreeGrafter"/>
</dbReference>
<keyword evidence="1" id="KW-0732">Signal</keyword>
<reference evidence="3" key="2">
    <citation type="submission" date="2011-02" db="EMBL/GenBank/DDBJ databases">
        <authorList>
            <person name="MacLean D."/>
        </authorList>
    </citation>
    <scope>NUCLEOTIDE SEQUENCE</scope>
</reference>
<organism evidence="3">
    <name type="scientific">Albugo laibachii Nc14</name>
    <dbReference type="NCBI Taxonomy" id="890382"/>
    <lineage>
        <taxon>Eukaryota</taxon>
        <taxon>Sar</taxon>
        <taxon>Stramenopiles</taxon>
        <taxon>Oomycota</taxon>
        <taxon>Peronosporomycetes</taxon>
        <taxon>Albuginales</taxon>
        <taxon>Albuginaceae</taxon>
        <taxon>Albugo</taxon>
    </lineage>
</organism>
<dbReference type="PROSITE" id="PS50211">
    <property type="entry name" value="DENN"/>
    <property type="match status" value="1"/>
</dbReference>
<sequence>MQRIERIYNSLEFCMLPILTTLFVCIDAVMTSPNDASSDQLAQVVLYAEFDIDKGSTLRESYPYAIDHYSPEFFADLMLPEGIHNREDDFTVFFLNRKTCLDSECISSDKDDIKPVREFMYCQSVVRTTHDNMVRRGASVKAVAICSRYKWCFSLRQLLDLAVRKIAGAQDSHASTKILHELYHVINSISLNGIRNLSEMERRLMKRTITSRPYYNINWKATEDSLYHSTIAEWDEIKIPLRFKLCSTPDQHDDGLLSSLVATFGEQTMSLYNAVLSGARVIVLGYNQPAGKVCSYVLALSALVCPPLSGLSHRQFPYANLNDLSFLSVPGYIAGVTNPMFKSKREWWDILCDITTSEVFTSFPNERDEFELVDKIFLQDVIDGVRAGFPEEWIRCRFEEYTSQNVVEVAFDETEYLDSEVRVKRTAVNNKRITKWARTDTYKEYSEFQRTQKHYASAFDVVETGGVDLRKHIRKLQGDAIWAEEELERMYTDFVTFLQSEKDLEEFLSHLPFLRGGLESIAQGLFHASIRIKYNTIVLLKRLERFPSTQSSLKYLNPFIIMSYQRIHHLVEPDVRQDIA</sequence>
<evidence type="ECO:0000256" key="1">
    <source>
        <dbReference type="SAM" id="SignalP"/>
    </source>
</evidence>
<dbReference type="Pfam" id="PF08616">
    <property type="entry name" value="SPA"/>
    <property type="match status" value="1"/>
</dbReference>
<dbReference type="GO" id="GO:0005886">
    <property type="term" value="C:plasma membrane"/>
    <property type="evidence" value="ECO:0007669"/>
    <property type="project" value="TreeGrafter"/>
</dbReference>
<accession>F0VZ52</accession>
<protein>
    <submittedName>
        <fullName evidence="3">Uncharacterized protein AlNc14C1G193</fullName>
    </submittedName>
</protein>
<reference evidence="3" key="1">
    <citation type="journal article" date="2011" name="PLoS Biol.">
        <title>Gene gain and loss during evolution of obligate parasitism in the white rust pathogen of Arabidopsis thaliana.</title>
        <authorList>
            <person name="Kemen E."/>
            <person name="Gardiner A."/>
            <person name="Schultz-Larsen T."/>
            <person name="Kemen A.C."/>
            <person name="Balmuth A.L."/>
            <person name="Robert-Seilaniantz A."/>
            <person name="Bailey K."/>
            <person name="Holub E."/>
            <person name="Studholme D.J."/>
            <person name="Maclean D."/>
            <person name="Jones J.D."/>
        </authorList>
    </citation>
    <scope>NUCLEOTIDE SEQUENCE</scope>
</reference>
<feature type="signal peptide" evidence="1">
    <location>
        <begin position="1"/>
        <end position="31"/>
    </location>
</feature>
<proteinExistence type="predicted"/>
<dbReference type="InterPro" id="IPR037516">
    <property type="entry name" value="Tripartite_DENN"/>
</dbReference>
<dbReference type="EMBL" id="FR824046">
    <property type="protein sequence ID" value="CCA14067.1"/>
    <property type="molecule type" value="Genomic_DNA"/>
</dbReference>
<dbReference type="InterPro" id="IPR052809">
    <property type="entry name" value="Actin_polarity_regulatory"/>
</dbReference>
<feature type="domain" description="UDENN" evidence="2">
    <location>
        <begin position="43"/>
        <end position="484"/>
    </location>
</feature>